<proteinExistence type="predicted"/>
<dbReference type="AlphaFoldDB" id="A0A426VG08"/>
<reference evidence="1 2" key="1">
    <citation type="submission" date="2018-12" db="EMBL/GenBank/DDBJ databases">
        <title>The whole draft genome of Aquabacterium sp. SJQ9.</title>
        <authorList>
            <person name="Sun L."/>
            <person name="Gao X."/>
            <person name="Chen W."/>
            <person name="Huang K."/>
        </authorList>
    </citation>
    <scope>NUCLEOTIDE SEQUENCE [LARGE SCALE GENOMIC DNA]</scope>
    <source>
        <strain evidence="1 2">SJQ9</strain>
    </source>
</reference>
<organism evidence="1 2">
    <name type="scientific">Aquabacterium soli</name>
    <dbReference type="NCBI Taxonomy" id="2493092"/>
    <lineage>
        <taxon>Bacteria</taxon>
        <taxon>Pseudomonadati</taxon>
        <taxon>Pseudomonadota</taxon>
        <taxon>Betaproteobacteria</taxon>
        <taxon>Burkholderiales</taxon>
        <taxon>Aquabacterium</taxon>
    </lineage>
</organism>
<evidence type="ECO:0000313" key="2">
    <source>
        <dbReference type="Proteomes" id="UP000269265"/>
    </source>
</evidence>
<gene>
    <name evidence="1" type="ORF">EIP75_03020</name>
</gene>
<dbReference type="EMBL" id="RSED01000002">
    <property type="protein sequence ID" value="RRS05848.1"/>
    <property type="molecule type" value="Genomic_DNA"/>
</dbReference>
<evidence type="ECO:0000313" key="1">
    <source>
        <dbReference type="EMBL" id="RRS05848.1"/>
    </source>
</evidence>
<dbReference type="Proteomes" id="UP000269265">
    <property type="component" value="Unassembled WGS sequence"/>
</dbReference>
<sequence>MNHARTSSMPHAQPLITAMAIAVVVALALPACTKRELSEDQAVDLLAKKVNADGLYPASRQGECLSFAVEQRLDERFEIAVREKHGEGCPGDPGTGPVLDRFEVQGDGKLRRYDPIAGAYVDYTAAQPASGG</sequence>
<keyword evidence="2" id="KW-1185">Reference proteome</keyword>
<dbReference type="RefSeq" id="WP_125241755.1">
    <property type="nucleotide sequence ID" value="NZ_RSED01000002.1"/>
</dbReference>
<protein>
    <submittedName>
        <fullName evidence="1">Uncharacterized protein</fullName>
    </submittedName>
</protein>
<dbReference type="OrthoDB" id="9157426at2"/>
<comment type="caution">
    <text evidence="1">The sequence shown here is derived from an EMBL/GenBank/DDBJ whole genome shotgun (WGS) entry which is preliminary data.</text>
</comment>
<name>A0A426VG08_9BURK</name>
<accession>A0A426VG08</accession>